<feature type="non-terminal residue" evidence="2">
    <location>
        <position position="81"/>
    </location>
</feature>
<dbReference type="Gene3D" id="3.40.50.720">
    <property type="entry name" value="NAD(P)-binding Rossmann-like Domain"/>
    <property type="match status" value="1"/>
</dbReference>
<protein>
    <recommendedName>
        <fullName evidence="1">Alanine dehydrogenase/pyridine nucleotide transhydrogenase NAD(H)-binding domain-containing protein</fullName>
    </recommendedName>
</protein>
<evidence type="ECO:0000313" key="2">
    <source>
        <dbReference type="EMBL" id="NEV03206.1"/>
    </source>
</evidence>
<accession>A0A6P1BXM6</accession>
<dbReference type="GO" id="GO:0005886">
    <property type="term" value="C:plasma membrane"/>
    <property type="evidence" value="ECO:0007669"/>
    <property type="project" value="TreeGrafter"/>
</dbReference>
<dbReference type="InterPro" id="IPR036291">
    <property type="entry name" value="NAD(P)-bd_dom_sf"/>
</dbReference>
<dbReference type="GO" id="GO:0006524">
    <property type="term" value="P:alanine catabolic process"/>
    <property type="evidence" value="ECO:0007669"/>
    <property type="project" value="TreeGrafter"/>
</dbReference>
<gene>
    <name evidence="2" type="ORF">FNJ47_48695</name>
</gene>
<dbReference type="GO" id="GO:0000286">
    <property type="term" value="F:alanine dehydrogenase activity"/>
    <property type="evidence" value="ECO:0007669"/>
    <property type="project" value="TreeGrafter"/>
</dbReference>
<dbReference type="EMBL" id="VKHP01000952">
    <property type="protein sequence ID" value="NEV03206.1"/>
    <property type="molecule type" value="Genomic_DNA"/>
</dbReference>
<feature type="non-terminal residue" evidence="2">
    <location>
        <position position="1"/>
    </location>
</feature>
<keyword evidence="3" id="KW-1185">Reference proteome</keyword>
<dbReference type="InterPro" id="IPR007698">
    <property type="entry name" value="AlaDH/PNT_NAD(H)-bd"/>
</dbReference>
<reference evidence="2 3" key="1">
    <citation type="journal article" date="2020" name="Arch. Microbiol.">
        <title>Bradyrhizobium uaiense sp. nov., a new highly efficient cowpea symbiont.</title>
        <authorList>
            <person name="Cabral Michel D."/>
            <person name="Azarias Guimaraes A."/>
            <person name="Martins da Costa E."/>
            <person name="Soares de Carvalho T."/>
            <person name="Balsanelli E."/>
            <person name="Willems A."/>
            <person name="Maltempi de Souza E."/>
            <person name="de Souza Moreira F.M."/>
        </authorList>
    </citation>
    <scope>NUCLEOTIDE SEQUENCE [LARGE SCALE GENOMIC DNA]</scope>
    <source>
        <strain evidence="2 3">UFLA 03-164</strain>
    </source>
</reference>
<feature type="domain" description="Alanine dehydrogenase/pyridine nucleotide transhydrogenase NAD(H)-binding" evidence="1">
    <location>
        <begin position="33"/>
        <end position="80"/>
    </location>
</feature>
<dbReference type="SUPFAM" id="SSF51735">
    <property type="entry name" value="NAD(P)-binding Rossmann-fold domains"/>
    <property type="match status" value="1"/>
</dbReference>
<name>A0A6P1BXM6_9BRAD</name>
<sequence>RQRFLRHHGRQMLALGDGAVGDAAAMDVEAGAQMRILDQRAQLAGMKRRAVLVDVAIDQGGCFETSKATTHQAPPDLVDEV</sequence>
<evidence type="ECO:0000259" key="1">
    <source>
        <dbReference type="Pfam" id="PF01262"/>
    </source>
</evidence>
<proteinExistence type="predicted"/>
<dbReference type="PANTHER" id="PTHR42795">
    <property type="entry name" value="ALANINE DEHYDROGENASE"/>
    <property type="match status" value="1"/>
</dbReference>
<evidence type="ECO:0000313" key="3">
    <source>
        <dbReference type="Proteomes" id="UP000468531"/>
    </source>
</evidence>
<dbReference type="Proteomes" id="UP000468531">
    <property type="component" value="Unassembled WGS sequence"/>
</dbReference>
<dbReference type="PANTHER" id="PTHR42795:SF1">
    <property type="entry name" value="ALANINE DEHYDROGENASE"/>
    <property type="match status" value="1"/>
</dbReference>
<dbReference type="AlphaFoldDB" id="A0A6P1BXM6"/>
<organism evidence="2 3">
    <name type="scientific">Bradyrhizobium uaiense</name>
    <dbReference type="NCBI Taxonomy" id="2594946"/>
    <lineage>
        <taxon>Bacteria</taxon>
        <taxon>Pseudomonadati</taxon>
        <taxon>Pseudomonadota</taxon>
        <taxon>Alphaproteobacteria</taxon>
        <taxon>Hyphomicrobiales</taxon>
        <taxon>Nitrobacteraceae</taxon>
        <taxon>Bradyrhizobium</taxon>
    </lineage>
</organism>
<comment type="caution">
    <text evidence="2">The sequence shown here is derived from an EMBL/GenBank/DDBJ whole genome shotgun (WGS) entry which is preliminary data.</text>
</comment>
<dbReference type="Pfam" id="PF01262">
    <property type="entry name" value="AlaDh_PNT_C"/>
    <property type="match status" value="1"/>
</dbReference>